<name>A0A0M3IDQ4_ASCLU</name>
<dbReference type="Proteomes" id="UP000036681">
    <property type="component" value="Unplaced"/>
</dbReference>
<keyword evidence="1" id="KW-1185">Reference proteome</keyword>
<dbReference type="WBParaSite" id="ALUE_0001617101-mRNA-1">
    <property type="protein sequence ID" value="ALUE_0001617101-mRNA-1"/>
    <property type="gene ID" value="ALUE_0001617101"/>
</dbReference>
<dbReference type="AlphaFoldDB" id="A0A0M3IDQ4"/>
<accession>A0A0M3IDQ4</accession>
<evidence type="ECO:0000313" key="2">
    <source>
        <dbReference type="WBParaSite" id="ALUE_0001617101-mRNA-1"/>
    </source>
</evidence>
<sequence>MSLFINIFMLAHLSSDIRMFVLLGNPITLRSLLISSLFFSVNHWSRYQ</sequence>
<proteinExistence type="predicted"/>
<organism evidence="1 2">
    <name type="scientific">Ascaris lumbricoides</name>
    <name type="common">Giant roundworm</name>
    <dbReference type="NCBI Taxonomy" id="6252"/>
    <lineage>
        <taxon>Eukaryota</taxon>
        <taxon>Metazoa</taxon>
        <taxon>Ecdysozoa</taxon>
        <taxon>Nematoda</taxon>
        <taxon>Chromadorea</taxon>
        <taxon>Rhabditida</taxon>
        <taxon>Spirurina</taxon>
        <taxon>Ascaridomorpha</taxon>
        <taxon>Ascaridoidea</taxon>
        <taxon>Ascarididae</taxon>
        <taxon>Ascaris</taxon>
    </lineage>
</organism>
<evidence type="ECO:0000313" key="1">
    <source>
        <dbReference type="Proteomes" id="UP000036681"/>
    </source>
</evidence>
<reference evidence="2" key="1">
    <citation type="submission" date="2017-02" db="UniProtKB">
        <authorList>
            <consortium name="WormBaseParasite"/>
        </authorList>
    </citation>
    <scope>IDENTIFICATION</scope>
</reference>
<protein>
    <submittedName>
        <fullName evidence="2">Uncharacterized protein</fullName>
    </submittedName>
</protein>